<name>A0A516KL24_9BACI</name>
<reference evidence="2 3" key="1">
    <citation type="submission" date="2019-07" db="EMBL/GenBank/DDBJ databases">
        <authorList>
            <person name="Li J."/>
        </authorList>
    </citation>
    <scope>NUCLEOTIDE SEQUENCE [LARGE SCALE GENOMIC DNA]</scope>
    <source>
        <strain evidence="2 3">TKL69</strain>
    </source>
</reference>
<dbReference type="OrthoDB" id="2468251at2"/>
<evidence type="ECO:0000259" key="1">
    <source>
        <dbReference type="PROSITE" id="PS50801"/>
    </source>
</evidence>
<dbReference type="PANTHER" id="PTHR33495:SF2">
    <property type="entry name" value="ANTI-SIGMA FACTOR ANTAGONIST TM_1081-RELATED"/>
    <property type="match status" value="1"/>
</dbReference>
<dbReference type="InterPro" id="IPR002645">
    <property type="entry name" value="STAS_dom"/>
</dbReference>
<dbReference type="CDD" id="cd07043">
    <property type="entry name" value="STAS_anti-anti-sigma_factors"/>
    <property type="match status" value="1"/>
</dbReference>
<evidence type="ECO:0000313" key="2">
    <source>
        <dbReference type="EMBL" id="QDP42094.1"/>
    </source>
</evidence>
<organism evidence="2 3">
    <name type="scientific">Radiobacillus deserti</name>
    <dbReference type="NCBI Taxonomy" id="2594883"/>
    <lineage>
        <taxon>Bacteria</taxon>
        <taxon>Bacillati</taxon>
        <taxon>Bacillota</taxon>
        <taxon>Bacilli</taxon>
        <taxon>Bacillales</taxon>
        <taxon>Bacillaceae</taxon>
        <taxon>Radiobacillus</taxon>
    </lineage>
</organism>
<accession>A0A516KL24</accession>
<dbReference type="Pfam" id="PF01740">
    <property type="entry name" value="STAS"/>
    <property type="match status" value="1"/>
</dbReference>
<dbReference type="KEGG" id="aqt:FN924_04795"/>
<evidence type="ECO:0000313" key="3">
    <source>
        <dbReference type="Proteomes" id="UP000315215"/>
    </source>
</evidence>
<keyword evidence="3" id="KW-1185">Reference proteome</keyword>
<sequence length="109" mass="11972">MKFSLVEEEIYLNVLLDGDLDIEGTEIIDDDLTPKLLKLKSVNLDFTSVPFVDSTGMGLLISLVQKLKEQNIGITISNVSEEVHEIFELLQLSEILGGEVLGKPTPSKG</sequence>
<dbReference type="GO" id="GO:0043856">
    <property type="term" value="F:anti-sigma factor antagonist activity"/>
    <property type="evidence" value="ECO:0007669"/>
    <property type="project" value="TreeGrafter"/>
</dbReference>
<dbReference type="AlphaFoldDB" id="A0A516KL24"/>
<dbReference type="Gene3D" id="3.30.750.24">
    <property type="entry name" value="STAS domain"/>
    <property type="match status" value="1"/>
</dbReference>
<dbReference type="PROSITE" id="PS50801">
    <property type="entry name" value="STAS"/>
    <property type="match status" value="1"/>
</dbReference>
<gene>
    <name evidence="2" type="ORF">FN924_04795</name>
</gene>
<dbReference type="Proteomes" id="UP000315215">
    <property type="component" value="Chromosome"/>
</dbReference>
<dbReference type="SUPFAM" id="SSF52091">
    <property type="entry name" value="SpoIIaa-like"/>
    <property type="match status" value="1"/>
</dbReference>
<protein>
    <submittedName>
        <fullName evidence="2">STAS domain-containing protein</fullName>
    </submittedName>
</protein>
<dbReference type="PANTHER" id="PTHR33495">
    <property type="entry name" value="ANTI-SIGMA FACTOR ANTAGONIST TM_1081-RELATED-RELATED"/>
    <property type="match status" value="1"/>
</dbReference>
<feature type="domain" description="STAS" evidence="1">
    <location>
        <begin position="16"/>
        <end position="97"/>
    </location>
</feature>
<proteinExistence type="predicted"/>
<dbReference type="InterPro" id="IPR036513">
    <property type="entry name" value="STAS_dom_sf"/>
</dbReference>
<dbReference type="EMBL" id="CP041666">
    <property type="protein sequence ID" value="QDP42094.1"/>
    <property type="molecule type" value="Genomic_DNA"/>
</dbReference>